<protein>
    <recommendedName>
        <fullName evidence="1">Anhydro-N-acetylmuramic acid kinase</fullName>
        <ecNumber evidence="1">2.7.1.170</ecNumber>
    </recommendedName>
    <alternativeName>
        <fullName evidence="1">AnhMurNAc kinase</fullName>
    </alternativeName>
</protein>
<keyword evidence="1" id="KW-0808">Transferase</keyword>
<evidence type="ECO:0000313" key="3">
    <source>
        <dbReference type="Proteomes" id="UP001249959"/>
    </source>
</evidence>
<dbReference type="InterPro" id="IPR005338">
    <property type="entry name" value="Anhydro_N_Ac-Mur_kinase"/>
</dbReference>
<keyword evidence="1" id="KW-0547">Nucleotide-binding</keyword>
<keyword evidence="1" id="KW-0119">Carbohydrate metabolism</keyword>
<evidence type="ECO:0000256" key="1">
    <source>
        <dbReference type="HAMAP-Rule" id="MF_01270"/>
    </source>
</evidence>
<organism evidence="2 3">
    <name type="scientific">Aquirufa regiilacus</name>
    <dbReference type="NCBI Taxonomy" id="3024868"/>
    <lineage>
        <taxon>Bacteria</taxon>
        <taxon>Pseudomonadati</taxon>
        <taxon>Bacteroidota</taxon>
        <taxon>Cytophagia</taxon>
        <taxon>Cytophagales</taxon>
        <taxon>Flectobacillaceae</taxon>
        <taxon>Aquirufa</taxon>
    </lineage>
</organism>
<accession>A0ABU3TP07</accession>
<dbReference type="Proteomes" id="UP001249959">
    <property type="component" value="Unassembled WGS sequence"/>
</dbReference>
<dbReference type="HAMAP" id="MF_01270">
    <property type="entry name" value="AnhMurNAc_kinase"/>
    <property type="match status" value="1"/>
</dbReference>
<comment type="catalytic activity">
    <reaction evidence="1">
        <text>1,6-anhydro-N-acetyl-beta-muramate + ATP + H2O = N-acetyl-D-muramate 6-phosphate + ADP + H(+)</text>
        <dbReference type="Rhea" id="RHEA:24952"/>
        <dbReference type="ChEBI" id="CHEBI:15377"/>
        <dbReference type="ChEBI" id="CHEBI:15378"/>
        <dbReference type="ChEBI" id="CHEBI:30616"/>
        <dbReference type="ChEBI" id="CHEBI:58690"/>
        <dbReference type="ChEBI" id="CHEBI:58722"/>
        <dbReference type="ChEBI" id="CHEBI:456216"/>
        <dbReference type="EC" id="2.7.1.170"/>
    </reaction>
</comment>
<name>A0ABU3TP07_9BACT</name>
<dbReference type="Gene3D" id="3.30.420.40">
    <property type="match status" value="2"/>
</dbReference>
<gene>
    <name evidence="1" type="primary">anmK</name>
    <name evidence="2" type="ORF">PQG45_00880</name>
</gene>
<dbReference type="PANTHER" id="PTHR30605:SF0">
    <property type="entry name" value="ANHYDRO-N-ACETYLMURAMIC ACID KINASE"/>
    <property type="match status" value="1"/>
</dbReference>
<dbReference type="PANTHER" id="PTHR30605">
    <property type="entry name" value="ANHYDRO-N-ACETYLMURAMIC ACID KINASE"/>
    <property type="match status" value="1"/>
</dbReference>
<keyword evidence="1 2" id="KW-0418">Kinase</keyword>
<dbReference type="EC" id="2.7.1.170" evidence="1"/>
<dbReference type="GO" id="GO:0016301">
    <property type="term" value="F:kinase activity"/>
    <property type="evidence" value="ECO:0007669"/>
    <property type="project" value="UniProtKB-KW"/>
</dbReference>
<comment type="pathway">
    <text evidence="1">Cell wall biogenesis; peptidoglycan recycling.</text>
</comment>
<dbReference type="Pfam" id="PF03702">
    <property type="entry name" value="AnmK"/>
    <property type="match status" value="1"/>
</dbReference>
<dbReference type="EMBL" id="JAVNWW010000001">
    <property type="protein sequence ID" value="MDU0807581.1"/>
    <property type="molecule type" value="Genomic_DNA"/>
</dbReference>
<comment type="function">
    <text evidence="1">Catalyzes the specific phosphorylation of 1,6-anhydro-N-acetylmuramic acid (anhMurNAc) with the simultaneous cleavage of the 1,6-anhydro ring, generating MurNAc-6-P. Is required for the utilization of anhMurNAc either imported from the medium or derived from its own cell wall murein, and thus plays a role in cell wall recycling.</text>
</comment>
<keyword evidence="3" id="KW-1185">Reference proteome</keyword>
<comment type="similarity">
    <text evidence="1">Belongs to the anhydro-N-acetylmuramic acid kinase family.</text>
</comment>
<feature type="binding site" evidence="1">
    <location>
        <begin position="25"/>
        <end position="32"/>
    </location>
    <ligand>
        <name>ATP</name>
        <dbReference type="ChEBI" id="CHEBI:30616"/>
    </ligand>
</feature>
<comment type="caution">
    <text evidence="2">The sequence shown here is derived from an EMBL/GenBank/DDBJ whole genome shotgun (WGS) entry which is preliminary data.</text>
</comment>
<dbReference type="RefSeq" id="WP_316070118.1">
    <property type="nucleotide sequence ID" value="NZ_JAVNWW010000001.1"/>
</dbReference>
<reference evidence="2 3" key="1">
    <citation type="submission" date="2023-09" db="EMBL/GenBank/DDBJ databases">
        <title>Aquirufa genomes.</title>
        <authorList>
            <person name="Pitt A."/>
        </authorList>
    </citation>
    <scope>NUCLEOTIDE SEQUENCE [LARGE SCALE GENOMIC DNA]</scope>
    <source>
        <strain evidence="2 3">LEOWEIH-7C</strain>
    </source>
</reference>
<comment type="pathway">
    <text evidence="1">Amino-sugar metabolism; 1,6-anhydro-N-acetylmuramate degradation.</text>
</comment>
<dbReference type="SUPFAM" id="SSF53067">
    <property type="entry name" value="Actin-like ATPase domain"/>
    <property type="match status" value="1"/>
</dbReference>
<sequence>MNPQIKQLYQIAEKPSRLILGLMSGTSLDGLDMALCRFTGQGLETTCDLIHFDSVPFSTEFKESIRAVFAKETIHFPSLCTLNANIARTHASIILETLARWGVNPTDVDALASHGQTVMHCPDRTGANPHSTLQIGDGDHLAHLTGIITLSDFRQKHVAAGGEGAPLAMFGDYFLFTKAEEERILLNIGGIGNFTYLPANQDPTDILVTDTGPGNTLIDAWVRANYTEKSFDEDAQIARSGKVDAAFLKALLALPFFEESFPKSTGPEYFNVDRISQMVPEGLSAADCIATLTYFSAETIALAIQHYTGLEEGYVYVSGGGARNPLMMEHLAQLLPGFTIQDSAVLGIESAAKEAVLFALLANETLMDSNPASDRRLGDSPWMTMGKICLPN</sequence>
<proteinExistence type="inferred from homology"/>
<dbReference type="InterPro" id="IPR043129">
    <property type="entry name" value="ATPase_NBD"/>
</dbReference>
<evidence type="ECO:0000313" key="2">
    <source>
        <dbReference type="EMBL" id="MDU0807581.1"/>
    </source>
</evidence>
<keyword evidence="1" id="KW-0067">ATP-binding</keyword>